<dbReference type="Pfam" id="PF08418">
    <property type="entry name" value="Pol_alpha_B_N"/>
    <property type="match status" value="1"/>
</dbReference>
<dbReference type="EMBL" id="JAAOIC020000048">
    <property type="protein sequence ID" value="KAG8036380.1"/>
    <property type="molecule type" value="Genomic_DNA"/>
</dbReference>
<evidence type="ECO:0000259" key="1">
    <source>
        <dbReference type="Pfam" id="PF08418"/>
    </source>
</evidence>
<dbReference type="AlphaFoldDB" id="A0A8J5QMY5"/>
<reference evidence="2" key="2">
    <citation type="submission" date="2021-04" db="EMBL/GenBank/DDBJ databases">
        <title>Genome-wide patterns of bracovirus chromosomal integration into multiple host tissues during parasitism.</title>
        <authorList>
            <person name="Chebbi M.A.C."/>
        </authorList>
    </citation>
    <scope>NUCLEOTIDE SEQUENCE</scope>
    <source>
        <tissue evidence="2">Whole body</tissue>
    </source>
</reference>
<protein>
    <recommendedName>
        <fullName evidence="1">DNA polymerase alpha subunit B N-terminal domain-containing protein</fullName>
    </recommendedName>
</protein>
<dbReference type="Proteomes" id="UP000729913">
    <property type="component" value="Unassembled WGS sequence"/>
</dbReference>
<name>A0A8J5QMY5_9HYME</name>
<organism evidence="2 3">
    <name type="scientific">Cotesia typhae</name>
    <dbReference type="NCBI Taxonomy" id="2053667"/>
    <lineage>
        <taxon>Eukaryota</taxon>
        <taxon>Metazoa</taxon>
        <taxon>Ecdysozoa</taxon>
        <taxon>Arthropoda</taxon>
        <taxon>Hexapoda</taxon>
        <taxon>Insecta</taxon>
        <taxon>Pterygota</taxon>
        <taxon>Neoptera</taxon>
        <taxon>Endopterygota</taxon>
        <taxon>Hymenoptera</taxon>
        <taxon>Apocrita</taxon>
        <taxon>Ichneumonoidea</taxon>
        <taxon>Braconidae</taxon>
        <taxon>Microgastrinae</taxon>
        <taxon>Cotesia</taxon>
    </lineage>
</organism>
<keyword evidence="3" id="KW-1185">Reference proteome</keyword>
<evidence type="ECO:0000313" key="2">
    <source>
        <dbReference type="EMBL" id="KAG8036380.1"/>
    </source>
</evidence>
<evidence type="ECO:0000313" key="3">
    <source>
        <dbReference type="Proteomes" id="UP000729913"/>
    </source>
</evidence>
<feature type="domain" description="DNA polymerase alpha subunit B N-terminal" evidence="1">
    <location>
        <begin position="6"/>
        <end position="70"/>
    </location>
</feature>
<accession>A0A8J5QMY5</accession>
<proteinExistence type="predicted"/>
<reference evidence="2" key="1">
    <citation type="submission" date="2020-03" db="EMBL/GenBank/DDBJ databases">
        <authorList>
            <person name="Chebbi M.A."/>
            <person name="Drezen J.M."/>
        </authorList>
    </citation>
    <scope>NUCLEOTIDE SEQUENCE</scope>
    <source>
        <tissue evidence="2">Whole body</tissue>
    </source>
</reference>
<comment type="caution">
    <text evidence="2">The sequence shown here is derived from an EMBL/GenBank/DDBJ whole genome shotgun (WGS) entry which is preliminary data.</text>
</comment>
<sequence length="196" mass="22665">MEFPDQIQANFAVLDYKIVDESVYIKFLEICQVYEVDEDSIVENWIDFVDEDENKSSSTDITIEKVEAFEIWCKKNINERCTGPDLPDLDTELTAEELSNFDQSTINKGSEILERSILNVSAIKTEEDDDILEMYGRKKNPAKIITVSDKFHVHHPEKAVMCPMYSWFYFFPDNVDDLLERSGNAVSLHSLWSFGV</sequence>
<gene>
    <name evidence="2" type="ORF">G9C98_003702</name>
</gene>
<dbReference type="InterPro" id="IPR013627">
    <property type="entry name" value="Pol_alpha_B_N"/>
</dbReference>